<organism evidence="1 2">
    <name type="scientific">bacterium (Candidatus Blackallbacteria) CG17_big_fil_post_rev_8_21_14_2_50_48_46</name>
    <dbReference type="NCBI Taxonomy" id="2014261"/>
    <lineage>
        <taxon>Bacteria</taxon>
        <taxon>Candidatus Blackallbacteria</taxon>
    </lineage>
</organism>
<dbReference type="Proteomes" id="UP000231019">
    <property type="component" value="Unassembled WGS sequence"/>
</dbReference>
<gene>
    <name evidence="1" type="ORF">COW36_07390</name>
</gene>
<proteinExistence type="predicted"/>
<dbReference type="PROSITE" id="PS51257">
    <property type="entry name" value="PROKAR_LIPOPROTEIN"/>
    <property type="match status" value="1"/>
</dbReference>
<name>A0A2M7G6Y7_9BACT</name>
<evidence type="ECO:0000313" key="1">
    <source>
        <dbReference type="EMBL" id="PIW17759.1"/>
    </source>
</evidence>
<reference evidence="1 2" key="1">
    <citation type="submission" date="2017-09" db="EMBL/GenBank/DDBJ databases">
        <title>Depth-based differentiation of microbial function through sediment-hosted aquifers and enrichment of novel symbionts in the deep terrestrial subsurface.</title>
        <authorList>
            <person name="Probst A.J."/>
            <person name="Ladd B."/>
            <person name="Jarett J.K."/>
            <person name="Geller-Mcgrath D.E."/>
            <person name="Sieber C.M."/>
            <person name="Emerson J.B."/>
            <person name="Anantharaman K."/>
            <person name="Thomas B.C."/>
            <person name="Malmstrom R."/>
            <person name="Stieglmeier M."/>
            <person name="Klingl A."/>
            <person name="Woyke T."/>
            <person name="Ryan C.M."/>
            <person name="Banfield J.F."/>
        </authorList>
    </citation>
    <scope>NUCLEOTIDE SEQUENCE [LARGE SCALE GENOMIC DNA]</scope>
    <source>
        <strain evidence="1">CG17_big_fil_post_rev_8_21_14_2_50_48_46</strain>
    </source>
</reference>
<dbReference type="EMBL" id="PFFQ01000020">
    <property type="protein sequence ID" value="PIW17759.1"/>
    <property type="molecule type" value="Genomic_DNA"/>
</dbReference>
<dbReference type="AlphaFoldDB" id="A0A2M7G6Y7"/>
<evidence type="ECO:0008006" key="3">
    <source>
        <dbReference type="Google" id="ProtNLM"/>
    </source>
</evidence>
<evidence type="ECO:0000313" key="2">
    <source>
        <dbReference type="Proteomes" id="UP000231019"/>
    </source>
</evidence>
<sequence length="236" mass="27550">MKIQVFSGEIMKKTLLGFTIFLLSACGDDLPYLSNSLLSLIPSGQTQASDVSNSKKSLKQVYLEDLKKEFDAHQFPKKTSERKLHYDFLFKTIHSAPDSFEDYFIFFQNSLTDLDIFLLYSEAFFSHSNSPLQFLISRGIPFSDEMKYHLNLELSLAQMEPVFPFVNFQEVGFWKMSLLWGSSVSPNEIERFLSVFPPKIQNLLRRDYILFKQGSEYHKEKTGYLILWNKSSRERQ</sequence>
<accession>A0A2M7G6Y7</accession>
<protein>
    <recommendedName>
        <fullName evidence="3">Lipoprotein</fullName>
    </recommendedName>
</protein>
<comment type="caution">
    <text evidence="1">The sequence shown here is derived from an EMBL/GenBank/DDBJ whole genome shotgun (WGS) entry which is preliminary data.</text>
</comment>